<sequence length="589" mass="62772">MTFARTGGAIASPNPYAPLESATDRSASLAGVYSTIPNHFHPVLHIGQRHAKLRWVAAIVAVCGLVCVAVGVLAVVLLQPANNGHKDIVNNLQSTPGLKVTLHFKRASLQPYGHDHATIFVAPRQPLRARVGVTRFLFDAIMTIEASPTQSDVYTLVDTKGYYSQVVNGTTTAVHCIDPSQLPSISQMESSLEQSRIVDAVAGTADMSEKCTGGTLLSLTFAGEAFVFCNSAGNHLQHAVGQDLNISIEYLSDPSQLPDIQVPTPPNAAALDCAPTSLAMPTDDAANTPRSPLLRAMELVFGDDRVVTMSKPSCECKGPKKPCLFVHGLGESNAGPATVSFPSYWGDVSSPCCLSTTFVHFDTTTQGWNDLSLQKQFCNAAAAASKTALPNAIGSLILVTHSMGNMLASGALASKVCSFSTSVTWVSLASPQQGSQAANLLQQKCAGGGWTSWMLAPLTWIGYCPPARAYYSVQHESTVNADKQAEFAAAQRARQQFATHVACGVSGWGLHSNYSVPLAIVDEWANHSSDSDGLVDYNSCTVGLNKDDFGGTSSKHYVGPLNHADLTFRTGDGWWGDNRKPLKWFQCLL</sequence>
<dbReference type="eggNOG" id="ENOG502S48E">
    <property type="taxonomic scope" value="Eukaryota"/>
</dbReference>
<dbReference type="Proteomes" id="UP000285060">
    <property type="component" value="Unassembled WGS sequence"/>
</dbReference>
<feature type="transmembrane region" description="Helical" evidence="1">
    <location>
        <begin position="55"/>
        <end position="78"/>
    </location>
</feature>
<dbReference type="EMBL" id="KI913960">
    <property type="protein sequence ID" value="ETW02947.1"/>
    <property type="molecule type" value="Genomic_DNA"/>
</dbReference>
<dbReference type="PANTHER" id="PTHR22538:SF1">
    <property type="entry name" value="VWFD DOMAIN-CONTAINING PROTEIN"/>
    <property type="match status" value="1"/>
</dbReference>
<dbReference type="SUPFAM" id="SSF53474">
    <property type="entry name" value="alpha/beta-Hydrolases"/>
    <property type="match status" value="1"/>
</dbReference>
<proteinExistence type="predicted"/>
<name>A0A024UAQ3_9STRA</name>
<gene>
    <name evidence="3" type="ORF">DYB32_006040</name>
    <name evidence="2" type="ORF">H310_05392</name>
</gene>
<dbReference type="EMBL" id="QUSY01000601">
    <property type="protein sequence ID" value="RHY28345.1"/>
    <property type="molecule type" value="Genomic_DNA"/>
</dbReference>
<evidence type="ECO:0000313" key="4">
    <source>
        <dbReference type="Proteomes" id="UP000285060"/>
    </source>
</evidence>
<dbReference type="AlphaFoldDB" id="A0A024UAQ3"/>
<dbReference type="RefSeq" id="XP_008868331.1">
    <property type="nucleotide sequence ID" value="XM_008870109.1"/>
</dbReference>
<keyword evidence="1" id="KW-0812">Transmembrane</keyword>
<protein>
    <submittedName>
        <fullName evidence="2">Uncharacterized protein</fullName>
    </submittedName>
</protein>
<reference evidence="3 4" key="2">
    <citation type="submission" date="2018-08" db="EMBL/GenBank/DDBJ databases">
        <title>Aphanomyces genome sequencing and annotation.</title>
        <authorList>
            <person name="Minardi D."/>
            <person name="Oidtmann B."/>
            <person name="Van Der Giezen M."/>
            <person name="Studholme D.J."/>
        </authorList>
    </citation>
    <scope>NUCLEOTIDE SEQUENCE [LARGE SCALE GENOMIC DNA]</scope>
    <source>
        <strain evidence="3 4">NJM0002</strain>
    </source>
</reference>
<keyword evidence="4" id="KW-1185">Reference proteome</keyword>
<reference evidence="2" key="1">
    <citation type="submission" date="2013-12" db="EMBL/GenBank/DDBJ databases">
        <title>The Genome Sequence of Aphanomyces invadans NJM9701.</title>
        <authorList>
            <consortium name="The Broad Institute Genomics Platform"/>
            <person name="Russ C."/>
            <person name="Tyler B."/>
            <person name="van West P."/>
            <person name="Dieguez-Uribeondo J."/>
            <person name="Young S.K."/>
            <person name="Zeng Q."/>
            <person name="Gargeya S."/>
            <person name="Fitzgerald M."/>
            <person name="Abouelleil A."/>
            <person name="Alvarado L."/>
            <person name="Chapman S.B."/>
            <person name="Gainer-Dewar J."/>
            <person name="Goldberg J."/>
            <person name="Griggs A."/>
            <person name="Gujja S."/>
            <person name="Hansen M."/>
            <person name="Howarth C."/>
            <person name="Imamovic A."/>
            <person name="Ireland A."/>
            <person name="Larimer J."/>
            <person name="McCowan C."/>
            <person name="Murphy C."/>
            <person name="Pearson M."/>
            <person name="Poon T.W."/>
            <person name="Priest M."/>
            <person name="Roberts A."/>
            <person name="Saif S."/>
            <person name="Shea T."/>
            <person name="Sykes S."/>
            <person name="Wortman J."/>
            <person name="Nusbaum C."/>
            <person name="Birren B."/>
        </authorList>
    </citation>
    <scope>NUCLEOTIDE SEQUENCE [LARGE SCALE GENOMIC DNA]</scope>
    <source>
        <strain evidence="2">NJM9701</strain>
    </source>
</reference>
<evidence type="ECO:0000313" key="3">
    <source>
        <dbReference type="EMBL" id="RHY28345.1"/>
    </source>
</evidence>
<dbReference type="OrthoDB" id="95392at2759"/>
<evidence type="ECO:0000313" key="2">
    <source>
        <dbReference type="EMBL" id="ETW02947.1"/>
    </source>
</evidence>
<keyword evidence="1" id="KW-1133">Transmembrane helix</keyword>
<evidence type="ECO:0000256" key="1">
    <source>
        <dbReference type="SAM" id="Phobius"/>
    </source>
</evidence>
<dbReference type="InterPro" id="IPR029058">
    <property type="entry name" value="AB_hydrolase_fold"/>
</dbReference>
<dbReference type="PANTHER" id="PTHR22538">
    <property type="entry name" value="CILIA- AND FLAGELLA-ASSOCIATED PROTEIN 74"/>
    <property type="match status" value="1"/>
</dbReference>
<organism evidence="2">
    <name type="scientific">Aphanomyces invadans</name>
    <dbReference type="NCBI Taxonomy" id="157072"/>
    <lineage>
        <taxon>Eukaryota</taxon>
        <taxon>Sar</taxon>
        <taxon>Stramenopiles</taxon>
        <taxon>Oomycota</taxon>
        <taxon>Saprolegniomycetes</taxon>
        <taxon>Saprolegniales</taxon>
        <taxon>Verrucalvaceae</taxon>
        <taxon>Aphanomyces</taxon>
    </lineage>
</organism>
<dbReference type="VEuPathDB" id="FungiDB:H310_05392"/>
<dbReference type="GeneID" id="20082442"/>
<dbReference type="Gene3D" id="3.40.50.1820">
    <property type="entry name" value="alpha/beta hydrolase"/>
    <property type="match status" value="1"/>
</dbReference>
<accession>A0A024UAQ3</accession>
<keyword evidence="1" id="KW-0472">Membrane</keyword>